<dbReference type="GO" id="GO:0005829">
    <property type="term" value="C:cytosol"/>
    <property type="evidence" value="ECO:0007669"/>
    <property type="project" value="TreeGrafter"/>
</dbReference>
<proteinExistence type="predicted"/>
<dbReference type="EMBL" id="JACCHS010000177">
    <property type="protein sequence ID" value="NYT47554.1"/>
    <property type="molecule type" value="Genomic_DNA"/>
</dbReference>
<organism evidence="3 4">
    <name type="scientific">Candidatus Methanofishera endochildressiae</name>
    <dbReference type="NCBI Taxonomy" id="2738884"/>
    <lineage>
        <taxon>Bacteria</taxon>
        <taxon>Pseudomonadati</taxon>
        <taxon>Pseudomonadota</taxon>
        <taxon>Gammaproteobacteria</taxon>
        <taxon>Candidatus Methanofishera</taxon>
    </lineage>
</organism>
<sequence>MVMALLSAEHKTGFGSPYSREGHHLFTNTAYDLPENLHQVEIFFALAKKFAGIDKQIQITAEDLKLPVSDVDSNWANDQLQQHAQWIAINPMASTQEKTWPVEHYVELINSLEKRYPDKRVILTGGPGGQEVTFAATIQQQASAPCLNLVGKTTLPQLAAVLKRTTLLISPDTELRTHCQCGCYSGYRTYGGST</sequence>
<dbReference type="Proteomes" id="UP000537890">
    <property type="component" value="Unassembled WGS sequence"/>
</dbReference>
<dbReference type="Gene3D" id="3.40.50.2000">
    <property type="entry name" value="Glycogen Phosphorylase B"/>
    <property type="match status" value="1"/>
</dbReference>
<dbReference type="InterPro" id="IPR002201">
    <property type="entry name" value="Glyco_trans_9"/>
</dbReference>
<dbReference type="GO" id="GO:0008713">
    <property type="term" value="F:ADP-heptose-lipopolysaccharide heptosyltransferase activity"/>
    <property type="evidence" value="ECO:0007669"/>
    <property type="project" value="TreeGrafter"/>
</dbReference>
<name>A0A7Z0MPZ0_9GAMM</name>
<evidence type="ECO:0000313" key="4">
    <source>
        <dbReference type="Proteomes" id="UP000537890"/>
    </source>
</evidence>
<evidence type="ECO:0000256" key="1">
    <source>
        <dbReference type="ARBA" id="ARBA00022676"/>
    </source>
</evidence>
<evidence type="ECO:0000313" key="3">
    <source>
        <dbReference type="EMBL" id="NYT47554.1"/>
    </source>
</evidence>
<dbReference type="SUPFAM" id="SSF53756">
    <property type="entry name" value="UDP-Glycosyltransferase/glycogen phosphorylase"/>
    <property type="match status" value="1"/>
</dbReference>
<protein>
    <submittedName>
        <fullName evidence="3">Glycosyltransferase family 9 protein</fullName>
    </submittedName>
</protein>
<dbReference type="AlphaFoldDB" id="A0A7Z0MPZ0"/>
<dbReference type="PANTHER" id="PTHR30160">
    <property type="entry name" value="TETRAACYLDISACCHARIDE 4'-KINASE-RELATED"/>
    <property type="match status" value="1"/>
</dbReference>
<comment type="caution">
    <text evidence="3">The sequence shown here is derived from an EMBL/GenBank/DDBJ whole genome shotgun (WGS) entry which is preliminary data.</text>
</comment>
<keyword evidence="2 3" id="KW-0808">Transferase</keyword>
<accession>A0A7Z0MPZ0</accession>
<evidence type="ECO:0000256" key="2">
    <source>
        <dbReference type="ARBA" id="ARBA00022679"/>
    </source>
</evidence>
<gene>
    <name evidence="3" type="ORF">H0A75_08330</name>
</gene>
<dbReference type="PANTHER" id="PTHR30160:SF21">
    <property type="entry name" value="LIPOPOLYSACCHARIDE CORE HEPTOSYLTRANSFERASE OPSX"/>
    <property type="match status" value="1"/>
</dbReference>
<dbReference type="GO" id="GO:0009244">
    <property type="term" value="P:lipopolysaccharide core region biosynthetic process"/>
    <property type="evidence" value="ECO:0007669"/>
    <property type="project" value="TreeGrafter"/>
</dbReference>
<reference evidence="3 4" key="1">
    <citation type="submission" date="2020-05" db="EMBL/GenBank/DDBJ databases">
        <title>Horizontal transmission and recombination maintain forever young bacterial symbiont genomes.</title>
        <authorList>
            <person name="Russell S.L."/>
            <person name="Pepper-Tunick E."/>
            <person name="Svedberg J."/>
            <person name="Byrne A."/>
            <person name="Ruelas Castillo J."/>
            <person name="Vollmers C."/>
            <person name="Beinart R.A."/>
            <person name="Corbett-Detig R."/>
        </authorList>
    </citation>
    <scope>NUCLEOTIDE SEQUENCE [LARGE SCALE GENOMIC DNA]</scope>
    <source>
        <strain evidence="3">4727-3</strain>
    </source>
</reference>
<dbReference type="InterPro" id="IPR051199">
    <property type="entry name" value="LPS_LOS_Heptosyltrfase"/>
</dbReference>
<dbReference type="Pfam" id="PF01075">
    <property type="entry name" value="Glyco_transf_9"/>
    <property type="match status" value="1"/>
</dbReference>
<keyword evidence="1" id="KW-0328">Glycosyltransferase</keyword>